<evidence type="ECO:0000256" key="2">
    <source>
        <dbReference type="SAM" id="MobiDB-lite"/>
    </source>
</evidence>
<dbReference type="EMBL" id="JAPDMQ010001342">
    <property type="protein sequence ID" value="KAK0518291.1"/>
    <property type="molecule type" value="Genomic_DNA"/>
</dbReference>
<feature type="compositionally biased region" description="Acidic residues" evidence="2">
    <location>
        <begin position="439"/>
        <end position="449"/>
    </location>
</feature>
<name>A0AAN6G7J5_9BASI</name>
<keyword evidence="4" id="KW-1185">Reference proteome</keyword>
<feature type="region of interest" description="Disordered" evidence="2">
    <location>
        <begin position="417"/>
        <end position="499"/>
    </location>
</feature>
<evidence type="ECO:0000313" key="4">
    <source>
        <dbReference type="Proteomes" id="UP001176521"/>
    </source>
</evidence>
<feature type="region of interest" description="Disordered" evidence="2">
    <location>
        <begin position="133"/>
        <end position="176"/>
    </location>
</feature>
<dbReference type="AlphaFoldDB" id="A0AAN6G7J5"/>
<feature type="compositionally biased region" description="Low complexity" evidence="2">
    <location>
        <begin position="479"/>
        <end position="499"/>
    </location>
</feature>
<accession>A0AAN6G7J5</accession>
<feature type="region of interest" description="Disordered" evidence="2">
    <location>
        <begin position="189"/>
        <end position="210"/>
    </location>
</feature>
<comment type="caution">
    <text evidence="3">The sequence shown here is derived from an EMBL/GenBank/DDBJ whole genome shotgun (WGS) entry which is preliminary data.</text>
</comment>
<protein>
    <submittedName>
        <fullName evidence="3">Uncharacterized protein</fullName>
    </submittedName>
</protein>
<proteinExistence type="predicted"/>
<keyword evidence="1" id="KW-0175">Coiled coil</keyword>
<evidence type="ECO:0000313" key="3">
    <source>
        <dbReference type="EMBL" id="KAK0518291.1"/>
    </source>
</evidence>
<feature type="compositionally biased region" description="Basic and acidic residues" evidence="2">
    <location>
        <begin position="457"/>
        <end position="469"/>
    </location>
</feature>
<evidence type="ECO:0000256" key="1">
    <source>
        <dbReference type="SAM" id="Coils"/>
    </source>
</evidence>
<gene>
    <name evidence="3" type="ORF">OC842_007835</name>
</gene>
<dbReference type="Proteomes" id="UP001176521">
    <property type="component" value="Unassembled WGS sequence"/>
</dbReference>
<organism evidence="3 4">
    <name type="scientific">Tilletia horrida</name>
    <dbReference type="NCBI Taxonomy" id="155126"/>
    <lineage>
        <taxon>Eukaryota</taxon>
        <taxon>Fungi</taxon>
        <taxon>Dikarya</taxon>
        <taxon>Basidiomycota</taxon>
        <taxon>Ustilaginomycotina</taxon>
        <taxon>Exobasidiomycetes</taxon>
        <taxon>Tilletiales</taxon>
        <taxon>Tilletiaceae</taxon>
        <taxon>Tilletia</taxon>
    </lineage>
</organism>
<feature type="compositionally biased region" description="Polar residues" evidence="2">
    <location>
        <begin position="133"/>
        <end position="149"/>
    </location>
</feature>
<feature type="coiled-coil region" evidence="1">
    <location>
        <begin position="21"/>
        <end position="62"/>
    </location>
</feature>
<sequence length="499" mass="53794">MDSLETFGFDFGEDLPQIDAVEHLQRQTAAQQEHIDLLQQDLSNVERKCSELSIRLQLLEKVAGIYARPSTVDPAVATSGASISPAVKAEAFSAARQPLFGNTAADISSSTAGTSAAVRGSSSSALFRGTSPGASSMFTATSRGTSLGPRSSAASTTSTASTSTPRHSTASASGSSAAARLSSRFAKLDSTAQGRKTGGPPTTAASASARVKPISFQNGITLIKDRRLIDKMFLTKKFRPVFDAVVDQERLRVRPTIDKDASARETYNIINNAFIQQGHNLVRDGWNGFEFAYVTSTDHKLMTLGPKDFPRQELSAAELVSEYKRRDCYVVVCSSKKFGPYDPLFFGMDGNTIIISDDEEDEDDLPDILLSKTKGKAAEKQSDFEACSTCGSKFSIDVIDDHEASCLWYPEPINKHHDKLPGVKQEPGTTDPPSPSEHDSEEEDTDDCGEAACVCGKPDKDEKKPHEDQLPTTKKRKPTSSPTKRSSSRLRSGASSTAT</sequence>
<feature type="compositionally biased region" description="Low complexity" evidence="2">
    <location>
        <begin position="151"/>
        <end position="176"/>
    </location>
</feature>
<reference evidence="3" key="1">
    <citation type="journal article" date="2023" name="PhytoFront">
        <title>Draft Genome Resources of Seven Strains of Tilletia horrida, Causal Agent of Kernel Smut of Rice.</title>
        <authorList>
            <person name="Khanal S."/>
            <person name="Antony Babu S."/>
            <person name="Zhou X.G."/>
        </authorList>
    </citation>
    <scope>NUCLEOTIDE SEQUENCE</scope>
    <source>
        <strain evidence="3">TX3</strain>
    </source>
</reference>